<feature type="compositionally biased region" description="Acidic residues" evidence="1">
    <location>
        <begin position="335"/>
        <end position="344"/>
    </location>
</feature>
<dbReference type="STRING" id="253628.A0A0D2BAS8"/>
<dbReference type="GeneID" id="27309293"/>
<dbReference type="Pfam" id="PF25318">
    <property type="entry name" value="WHD_GDS1"/>
    <property type="match status" value="1"/>
</dbReference>
<name>A0A0D2BAS8_9PEZI</name>
<feature type="region of interest" description="Disordered" evidence="1">
    <location>
        <begin position="1"/>
        <end position="114"/>
    </location>
</feature>
<sequence>MPYNTRRKSVSLSQLGIHVPASSRSSSHRSPPASATTPPADEDMQHEQQHPSKKLKRSHSSAGDEPLSPISTSSPSRASPPALRDDPLPPSAGRVAPGVDATTPPPEAGVSRVDTEGINDEIVVAVIQQLEKTGNRPHLLKELAAILQHSLPIVQSSANQPAIISSRLATYMKRPWTALAPCPIGKELIGTHPKRIYFYLTTQPRQAFPDPPERADQAARIISPSLTSAENEEDDKQARSRAALSPSPEVDLSTPELEQYESPLETEYFPHGHALSRFQAHDGSTTSLAQSQSTPPLEGDEREFTQTATSLQQRHKSESMDFATRAPPATKVEPVDEIMTEDSEESRARHNRSDAAALFGQGDSHLSIAKVSFMESSPMLRPQVDFDMLVTHKLEVHDIRLSDEYDSNFLCETVEMDELDDLFATY</sequence>
<dbReference type="VEuPathDB" id="FungiDB:PV09_01320"/>
<feature type="region of interest" description="Disordered" evidence="1">
    <location>
        <begin position="280"/>
        <end position="350"/>
    </location>
</feature>
<dbReference type="RefSeq" id="XP_016218283.1">
    <property type="nucleotide sequence ID" value="XM_016354188.1"/>
</dbReference>
<feature type="region of interest" description="Disordered" evidence="1">
    <location>
        <begin position="223"/>
        <end position="256"/>
    </location>
</feature>
<dbReference type="Proteomes" id="UP000053259">
    <property type="component" value="Unassembled WGS sequence"/>
</dbReference>
<evidence type="ECO:0000256" key="1">
    <source>
        <dbReference type="SAM" id="MobiDB-lite"/>
    </source>
</evidence>
<feature type="domain" description="GDS1 winged helix" evidence="2">
    <location>
        <begin position="114"/>
        <end position="206"/>
    </location>
</feature>
<reference evidence="3 4" key="1">
    <citation type="submission" date="2015-01" db="EMBL/GenBank/DDBJ databases">
        <title>The Genome Sequence of Ochroconis gallopava CBS43764.</title>
        <authorList>
            <consortium name="The Broad Institute Genomics Platform"/>
            <person name="Cuomo C."/>
            <person name="de Hoog S."/>
            <person name="Gorbushina A."/>
            <person name="Stielow B."/>
            <person name="Teixiera M."/>
            <person name="Abouelleil A."/>
            <person name="Chapman S.B."/>
            <person name="Priest M."/>
            <person name="Young S.K."/>
            <person name="Wortman J."/>
            <person name="Nusbaum C."/>
            <person name="Birren B."/>
        </authorList>
    </citation>
    <scope>NUCLEOTIDE SEQUENCE [LARGE SCALE GENOMIC DNA]</scope>
    <source>
        <strain evidence="3 4">CBS 43764</strain>
    </source>
</reference>
<feature type="compositionally biased region" description="Low complexity" evidence="1">
    <location>
        <begin position="66"/>
        <end position="82"/>
    </location>
</feature>
<organism evidence="3 4">
    <name type="scientific">Verruconis gallopava</name>
    <dbReference type="NCBI Taxonomy" id="253628"/>
    <lineage>
        <taxon>Eukaryota</taxon>
        <taxon>Fungi</taxon>
        <taxon>Dikarya</taxon>
        <taxon>Ascomycota</taxon>
        <taxon>Pezizomycotina</taxon>
        <taxon>Dothideomycetes</taxon>
        <taxon>Pleosporomycetidae</taxon>
        <taxon>Venturiales</taxon>
        <taxon>Sympoventuriaceae</taxon>
        <taxon>Verruconis</taxon>
    </lineage>
</organism>
<dbReference type="InterPro" id="IPR057511">
    <property type="entry name" value="WH_GDS1"/>
</dbReference>
<accession>A0A0D2BAS8</accession>
<evidence type="ECO:0000313" key="4">
    <source>
        <dbReference type="Proteomes" id="UP000053259"/>
    </source>
</evidence>
<dbReference type="HOGENOM" id="CLU_036462_0_0_1"/>
<dbReference type="InParanoid" id="A0A0D2BAS8"/>
<dbReference type="EMBL" id="KN847531">
    <property type="protein sequence ID" value="KIW08414.1"/>
    <property type="molecule type" value="Genomic_DNA"/>
</dbReference>
<keyword evidence="4" id="KW-1185">Reference proteome</keyword>
<evidence type="ECO:0000313" key="3">
    <source>
        <dbReference type="EMBL" id="KIW08414.1"/>
    </source>
</evidence>
<dbReference type="AlphaFoldDB" id="A0A0D2BAS8"/>
<gene>
    <name evidence="3" type="ORF">PV09_01320</name>
</gene>
<dbReference type="OrthoDB" id="4150221at2759"/>
<evidence type="ECO:0000259" key="2">
    <source>
        <dbReference type="Pfam" id="PF25318"/>
    </source>
</evidence>
<protein>
    <recommendedName>
        <fullName evidence="2">GDS1 winged helix domain-containing protein</fullName>
    </recommendedName>
</protein>
<feature type="compositionally biased region" description="Polar residues" evidence="1">
    <location>
        <begin position="282"/>
        <end position="295"/>
    </location>
</feature>
<feature type="compositionally biased region" description="Low complexity" evidence="1">
    <location>
        <begin position="20"/>
        <end position="39"/>
    </location>
</feature>
<proteinExistence type="predicted"/>